<feature type="binding site" evidence="4">
    <location>
        <position position="98"/>
    </location>
    <ligand>
        <name>molybdate</name>
        <dbReference type="ChEBI" id="CHEBI:36264"/>
    </ligand>
</feature>
<evidence type="ECO:0000256" key="4">
    <source>
        <dbReference type="PIRSR" id="PIRSR004846-1"/>
    </source>
</evidence>
<feature type="binding site" evidence="4">
    <location>
        <position position="219"/>
    </location>
    <ligand>
        <name>molybdate</name>
        <dbReference type="ChEBI" id="CHEBI:36264"/>
    </ligand>
</feature>
<sequence>MTLRLTDAVMRGSTGRGARRAIRAALLAVVGAVLATVAGCGGTQGSPGAGGASPSGGGATGTVTVFAAASLTESFQKIAQDFQAAHPGVQVKFNFGASSALAQQIVQGAPADVFAAASAATMKQVTDAQAAAGAPRVFARNTLQIAVPKGNPGKVASLADLAKPGLKVALCAPQVPCGAAAGKALEAAGVKVTPATLEQDVKATLTKVRLGEVDAALVYRTDVKAAGGAVEGIDFPEAAKAVNDYPIVVLAKAPNAPAANAFVDYVLSDRARAVLAEAGFQTP</sequence>
<dbReference type="PIRSF" id="PIRSF004846">
    <property type="entry name" value="ModA"/>
    <property type="match status" value="1"/>
</dbReference>
<keyword evidence="4" id="KW-0500">Molybdenum</keyword>
<gene>
    <name evidence="5" type="ORF">LI90_3280</name>
</gene>
<dbReference type="EMBL" id="LAXD01000001">
    <property type="protein sequence ID" value="KWX02237.1"/>
    <property type="molecule type" value="Genomic_DNA"/>
</dbReference>
<evidence type="ECO:0000256" key="2">
    <source>
        <dbReference type="ARBA" id="ARBA00022723"/>
    </source>
</evidence>
<dbReference type="STRING" id="1469144.LI90_3280"/>
<dbReference type="NCBIfam" id="TIGR01256">
    <property type="entry name" value="modA"/>
    <property type="match status" value="1"/>
</dbReference>
<dbReference type="GO" id="GO:0015689">
    <property type="term" value="P:molybdate ion transport"/>
    <property type="evidence" value="ECO:0007669"/>
    <property type="project" value="InterPro"/>
</dbReference>
<evidence type="ECO:0000256" key="3">
    <source>
        <dbReference type="ARBA" id="ARBA00022729"/>
    </source>
</evidence>
<reference evidence="6" key="1">
    <citation type="submission" date="2015-04" db="EMBL/GenBank/DDBJ databases">
        <title>Physiological reanalysis, assessment of diazotrophy, and genome sequences of multiple isolates of Streptomyces thermoautotrophicus.</title>
        <authorList>
            <person name="MacKellar D.C."/>
            <person name="Lieber L."/>
            <person name="Norman J."/>
            <person name="Bolger A."/>
            <person name="Tobin C."/>
            <person name="Murray J.W."/>
            <person name="Chang R."/>
            <person name="Ford T."/>
            <person name="Nguyen P.Q."/>
            <person name="Woodward J."/>
            <person name="Permingeat H."/>
            <person name="Joshi N.S."/>
            <person name="Silver P.A."/>
            <person name="Usadel B."/>
            <person name="Rutherford A.W."/>
            <person name="Friesen M."/>
            <person name="Prell J."/>
        </authorList>
    </citation>
    <scope>NUCLEOTIDE SEQUENCE [LARGE SCALE GENOMIC DNA]</scope>
    <source>
        <strain evidence="6">H1</strain>
    </source>
</reference>
<evidence type="ECO:0000256" key="1">
    <source>
        <dbReference type="ARBA" id="ARBA00009175"/>
    </source>
</evidence>
<organism evidence="5 6">
    <name type="scientific">Carbonactinospora thermoautotrophica</name>
    <dbReference type="NCBI Taxonomy" id="1469144"/>
    <lineage>
        <taxon>Bacteria</taxon>
        <taxon>Bacillati</taxon>
        <taxon>Actinomycetota</taxon>
        <taxon>Actinomycetes</taxon>
        <taxon>Kitasatosporales</taxon>
        <taxon>Carbonactinosporaceae</taxon>
        <taxon>Carbonactinospora</taxon>
    </lineage>
</organism>
<name>A0A132MWN8_9ACTN</name>
<protein>
    <submittedName>
        <fullName evidence="5">Molybdenum ABC transporter</fullName>
    </submittedName>
</protein>
<evidence type="ECO:0000313" key="5">
    <source>
        <dbReference type="EMBL" id="KWX02237.1"/>
    </source>
</evidence>
<keyword evidence="3" id="KW-0732">Signal</keyword>
<dbReference type="PATRIC" id="fig|1469144.10.peg.3528"/>
<evidence type="ECO:0000313" key="6">
    <source>
        <dbReference type="Proteomes" id="UP000070188"/>
    </source>
</evidence>
<dbReference type="PANTHER" id="PTHR30632:SF0">
    <property type="entry name" value="SULFATE-BINDING PROTEIN"/>
    <property type="match status" value="1"/>
</dbReference>
<proteinExistence type="inferred from homology"/>
<keyword evidence="6" id="KW-1185">Reference proteome</keyword>
<keyword evidence="2 4" id="KW-0479">Metal-binding</keyword>
<comment type="caution">
    <text evidence="5">The sequence shown here is derived from an EMBL/GenBank/DDBJ whole genome shotgun (WGS) entry which is preliminary data.</text>
</comment>
<comment type="similarity">
    <text evidence="1">Belongs to the bacterial solute-binding protein ModA family.</text>
</comment>
<dbReference type="Pfam" id="PF13531">
    <property type="entry name" value="SBP_bac_11"/>
    <property type="match status" value="1"/>
</dbReference>
<dbReference type="AlphaFoldDB" id="A0A132MWN8"/>
<dbReference type="GO" id="GO:0046872">
    <property type="term" value="F:metal ion binding"/>
    <property type="evidence" value="ECO:0007669"/>
    <property type="project" value="UniProtKB-KW"/>
</dbReference>
<accession>A0A132MWN8</accession>
<feature type="binding site" evidence="4">
    <location>
        <position position="201"/>
    </location>
    <ligand>
        <name>molybdate</name>
        <dbReference type="ChEBI" id="CHEBI:36264"/>
    </ligand>
</feature>
<dbReference type="PANTHER" id="PTHR30632">
    <property type="entry name" value="MOLYBDATE-BINDING PERIPLASMIC PROTEIN"/>
    <property type="match status" value="1"/>
</dbReference>
<dbReference type="InterPro" id="IPR050682">
    <property type="entry name" value="ModA/WtpA"/>
</dbReference>
<dbReference type="InterPro" id="IPR005950">
    <property type="entry name" value="ModA"/>
</dbReference>
<dbReference type="Proteomes" id="UP000070188">
    <property type="component" value="Unassembled WGS sequence"/>
</dbReference>
<dbReference type="GO" id="GO:0030973">
    <property type="term" value="F:molybdate ion binding"/>
    <property type="evidence" value="ECO:0007669"/>
    <property type="project" value="TreeGrafter"/>
</dbReference>
<dbReference type="SUPFAM" id="SSF53850">
    <property type="entry name" value="Periplasmic binding protein-like II"/>
    <property type="match status" value="1"/>
</dbReference>
<feature type="binding site" evidence="4">
    <location>
        <position position="70"/>
    </location>
    <ligand>
        <name>molybdate</name>
        <dbReference type="ChEBI" id="CHEBI:36264"/>
    </ligand>
</feature>
<dbReference type="Gene3D" id="3.40.190.10">
    <property type="entry name" value="Periplasmic binding protein-like II"/>
    <property type="match status" value="2"/>
</dbReference>